<accession>A0A0N5AB77</accession>
<reference evidence="3" key="1">
    <citation type="submission" date="2017-02" db="UniProtKB">
        <authorList>
            <consortium name="WormBaseParasite"/>
        </authorList>
    </citation>
    <scope>IDENTIFICATION</scope>
</reference>
<name>A0A0N5AB77_9BILA</name>
<dbReference type="SUPFAM" id="SSF89919">
    <property type="entry name" value="Ribosome-binding factor A, RbfA"/>
    <property type="match status" value="1"/>
</dbReference>
<dbReference type="InterPro" id="IPR039212">
    <property type="entry name" value="RBFA_mitochondrial"/>
</dbReference>
<organism evidence="2 3">
    <name type="scientific">Syphacia muris</name>
    <dbReference type="NCBI Taxonomy" id="451379"/>
    <lineage>
        <taxon>Eukaryota</taxon>
        <taxon>Metazoa</taxon>
        <taxon>Ecdysozoa</taxon>
        <taxon>Nematoda</taxon>
        <taxon>Chromadorea</taxon>
        <taxon>Rhabditida</taxon>
        <taxon>Spirurina</taxon>
        <taxon>Oxyuridomorpha</taxon>
        <taxon>Oxyuroidea</taxon>
        <taxon>Oxyuridae</taxon>
        <taxon>Syphacia</taxon>
    </lineage>
</organism>
<dbReference type="InterPro" id="IPR015946">
    <property type="entry name" value="KH_dom-like_a/b"/>
</dbReference>
<dbReference type="PANTHER" id="PTHR14725:SF0">
    <property type="entry name" value="RIBOSOME-BINDING FACTOR A, MITOCHONDRIAL-RELATED"/>
    <property type="match status" value="1"/>
</dbReference>
<dbReference type="Gene3D" id="3.30.300.20">
    <property type="match status" value="1"/>
</dbReference>
<dbReference type="Proteomes" id="UP000046393">
    <property type="component" value="Unplaced"/>
</dbReference>
<dbReference type="AlphaFoldDB" id="A0A0N5AB77"/>
<proteinExistence type="predicted"/>
<protein>
    <submittedName>
        <fullName evidence="3">ATP synthase-coupling factor 6, mitochondrial</fullName>
    </submittedName>
</protein>
<evidence type="ECO:0000256" key="1">
    <source>
        <dbReference type="SAM" id="MobiDB-lite"/>
    </source>
</evidence>
<keyword evidence="2" id="KW-1185">Reference proteome</keyword>
<dbReference type="STRING" id="451379.A0A0N5AB77"/>
<dbReference type="PANTHER" id="PTHR14725">
    <property type="entry name" value="RIBOSOME-BINDING FACTOR A, MITOCHONDRIAL-RELATED"/>
    <property type="match status" value="1"/>
</dbReference>
<feature type="compositionally biased region" description="Basic and acidic residues" evidence="1">
    <location>
        <begin position="217"/>
        <end position="239"/>
    </location>
</feature>
<evidence type="ECO:0000313" key="3">
    <source>
        <dbReference type="WBParaSite" id="SMUV_0000140301-mRNA-1"/>
    </source>
</evidence>
<dbReference type="InterPro" id="IPR023799">
    <property type="entry name" value="RbfA_dom_sf"/>
</dbReference>
<sequence>MTAIKQLVPHLLYLCKCGRALSTCSFLLSRRTGRGVASAFTCKDIVRLNAHVKKSFTRGWYKRFGYDSGVDDIKIMLAAQHPVKCRNLDPKRRERLGVLYKNAIVDLIDESEDLAKLEIVITKVEVLATFLEIRVHWLAKADGNDEVSSQLESCRSSLRRSLSEQFGNSFFPAIKFVMDDKHLIEEKMERLFREADYGMQYRLVSHTAEILGSVPDRGGEKKLPWLEKKRKKQNESEKA</sequence>
<feature type="region of interest" description="Disordered" evidence="1">
    <location>
        <begin position="215"/>
        <end position="239"/>
    </location>
</feature>
<dbReference type="WBParaSite" id="SMUV_0000140301-mRNA-1">
    <property type="protein sequence ID" value="SMUV_0000140301-mRNA-1"/>
    <property type="gene ID" value="SMUV_0000140301"/>
</dbReference>
<evidence type="ECO:0000313" key="2">
    <source>
        <dbReference type="Proteomes" id="UP000046393"/>
    </source>
</evidence>